<feature type="compositionally biased region" description="Gly residues" evidence="7">
    <location>
        <begin position="230"/>
        <end position="244"/>
    </location>
</feature>
<dbReference type="GO" id="GO:0032968">
    <property type="term" value="P:positive regulation of transcription elongation by RNA polymerase II"/>
    <property type="evidence" value="ECO:0007669"/>
    <property type="project" value="InterPro"/>
</dbReference>
<feature type="compositionally biased region" description="Basic residues" evidence="7">
    <location>
        <begin position="649"/>
        <end position="659"/>
    </location>
</feature>
<keyword evidence="3" id="KW-0805">Transcription regulation</keyword>
<feature type="compositionally biased region" description="Polar residues" evidence="7">
    <location>
        <begin position="866"/>
        <end position="876"/>
    </location>
</feature>
<accession>A0AAN6GBT8</accession>
<feature type="compositionally biased region" description="Acidic residues" evidence="7">
    <location>
        <begin position="684"/>
        <end position="707"/>
    </location>
</feature>
<keyword evidence="6" id="KW-0539">Nucleus</keyword>
<evidence type="ECO:0000256" key="2">
    <source>
        <dbReference type="ARBA" id="ARBA00005249"/>
    </source>
</evidence>
<organism evidence="8 9">
    <name type="scientific">Tilletia horrida</name>
    <dbReference type="NCBI Taxonomy" id="155126"/>
    <lineage>
        <taxon>Eukaryota</taxon>
        <taxon>Fungi</taxon>
        <taxon>Dikarya</taxon>
        <taxon>Basidiomycota</taxon>
        <taxon>Ustilaginomycotina</taxon>
        <taxon>Exobasidiomycetes</taxon>
        <taxon>Tilletiales</taxon>
        <taxon>Tilletiaceae</taxon>
        <taxon>Tilletia</taxon>
    </lineage>
</organism>
<feature type="compositionally biased region" description="Basic and acidic residues" evidence="7">
    <location>
        <begin position="599"/>
        <end position="613"/>
    </location>
</feature>
<dbReference type="GO" id="GO:0001096">
    <property type="term" value="F:TFIIF-class transcription factor complex binding"/>
    <property type="evidence" value="ECO:0007669"/>
    <property type="project" value="TreeGrafter"/>
</dbReference>
<evidence type="ECO:0000256" key="7">
    <source>
        <dbReference type="SAM" id="MobiDB-lite"/>
    </source>
</evidence>
<feature type="compositionally biased region" description="Acidic residues" evidence="7">
    <location>
        <begin position="572"/>
        <end position="585"/>
    </location>
</feature>
<protein>
    <submittedName>
        <fullName evidence="8">Transcription factor IIF subunit tfg1</fullName>
    </submittedName>
</protein>
<feature type="compositionally biased region" description="Acidic residues" evidence="7">
    <location>
        <begin position="195"/>
        <end position="205"/>
    </location>
</feature>
<feature type="compositionally biased region" description="Low complexity" evidence="7">
    <location>
        <begin position="639"/>
        <end position="648"/>
    </location>
</feature>
<keyword evidence="9" id="KW-1185">Reference proteome</keyword>
<dbReference type="Proteomes" id="UP001176521">
    <property type="component" value="Unassembled WGS sequence"/>
</dbReference>
<dbReference type="SUPFAM" id="SSF50916">
    <property type="entry name" value="Rap30/74 interaction domains"/>
    <property type="match status" value="1"/>
</dbReference>
<dbReference type="EMBL" id="JAPDMQ010000283">
    <property type="protein sequence ID" value="KAK0528155.1"/>
    <property type="molecule type" value="Genomic_DNA"/>
</dbReference>
<feature type="region of interest" description="Disordered" evidence="7">
    <location>
        <begin position="559"/>
        <end position="930"/>
    </location>
</feature>
<comment type="caution">
    <text evidence="8">The sequence shown here is derived from an EMBL/GenBank/DDBJ whole genome shotgun (WGS) entry which is preliminary data.</text>
</comment>
<keyword evidence="5" id="KW-0804">Transcription</keyword>
<dbReference type="InterPro" id="IPR011039">
    <property type="entry name" value="TFIIF_interaction"/>
</dbReference>
<evidence type="ECO:0000256" key="6">
    <source>
        <dbReference type="ARBA" id="ARBA00023242"/>
    </source>
</evidence>
<name>A0AAN6GBT8_9BASI</name>
<dbReference type="GO" id="GO:0016251">
    <property type="term" value="F:RNA polymerase II general transcription initiation factor activity"/>
    <property type="evidence" value="ECO:0007669"/>
    <property type="project" value="TreeGrafter"/>
</dbReference>
<evidence type="ECO:0000256" key="5">
    <source>
        <dbReference type="ARBA" id="ARBA00023163"/>
    </source>
</evidence>
<keyword evidence="4" id="KW-0238">DNA-binding</keyword>
<gene>
    <name evidence="8" type="primary">TFG1</name>
    <name evidence="8" type="ORF">OC842_004647</name>
</gene>
<reference evidence="8" key="1">
    <citation type="journal article" date="2023" name="PhytoFront">
        <title>Draft Genome Resources of Seven Strains of Tilletia horrida, Causal Agent of Kernel Smut of Rice.</title>
        <authorList>
            <person name="Khanal S."/>
            <person name="Antony Babu S."/>
            <person name="Zhou X.G."/>
        </authorList>
    </citation>
    <scope>NUCLEOTIDE SEQUENCE</scope>
    <source>
        <strain evidence="8">TX3</strain>
    </source>
</reference>
<proteinExistence type="inferred from homology"/>
<feature type="compositionally biased region" description="Gly residues" evidence="7">
    <location>
        <begin position="559"/>
        <end position="570"/>
    </location>
</feature>
<comment type="similarity">
    <text evidence="2">Belongs to the TFIIF alpha subunit family.</text>
</comment>
<feature type="region of interest" description="Disordered" evidence="7">
    <location>
        <begin position="1"/>
        <end position="77"/>
    </location>
</feature>
<evidence type="ECO:0000256" key="3">
    <source>
        <dbReference type="ARBA" id="ARBA00023015"/>
    </source>
</evidence>
<feature type="region of interest" description="Disordered" evidence="7">
    <location>
        <begin position="92"/>
        <end position="164"/>
    </location>
</feature>
<feature type="compositionally biased region" description="Low complexity" evidence="7">
    <location>
        <begin position="900"/>
        <end position="920"/>
    </location>
</feature>
<evidence type="ECO:0000313" key="9">
    <source>
        <dbReference type="Proteomes" id="UP001176521"/>
    </source>
</evidence>
<feature type="compositionally biased region" description="Low complexity" evidence="7">
    <location>
        <begin position="771"/>
        <end position="802"/>
    </location>
</feature>
<feature type="compositionally biased region" description="Low complexity" evidence="7">
    <location>
        <begin position="828"/>
        <end position="845"/>
    </location>
</feature>
<feature type="compositionally biased region" description="Acidic residues" evidence="7">
    <location>
        <begin position="625"/>
        <end position="638"/>
    </location>
</feature>
<evidence type="ECO:0000256" key="1">
    <source>
        <dbReference type="ARBA" id="ARBA00004123"/>
    </source>
</evidence>
<evidence type="ECO:0000313" key="8">
    <source>
        <dbReference type="EMBL" id="KAK0528155.1"/>
    </source>
</evidence>
<dbReference type="PANTHER" id="PTHR13011">
    <property type="entry name" value="TFIIF-ALPHA"/>
    <property type="match status" value="1"/>
</dbReference>
<dbReference type="GO" id="GO:0005674">
    <property type="term" value="C:transcription factor TFIIF complex"/>
    <property type="evidence" value="ECO:0007669"/>
    <property type="project" value="TreeGrafter"/>
</dbReference>
<feature type="region of interest" description="Disordered" evidence="7">
    <location>
        <begin position="180"/>
        <end position="258"/>
    </location>
</feature>
<dbReference type="PANTHER" id="PTHR13011:SF0">
    <property type="entry name" value="GENERAL TRANSCRIPTION FACTOR IIF SUBUNIT 1"/>
    <property type="match status" value="1"/>
</dbReference>
<feature type="compositionally biased region" description="Pro residues" evidence="7">
    <location>
        <begin position="119"/>
        <end position="128"/>
    </location>
</feature>
<dbReference type="GO" id="GO:0006367">
    <property type="term" value="P:transcription initiation at RNA polymerase II promoter"/>
    <property type="evidence" value="ECO:0007669"/>
    <property type="project" value="InterPro"/>
</dbReference>
<dbReference type="GO" id="GO:0003677">
    <property type="term" value="F:DNA binding"/>
    <property type="evidence" value="ECO:0007669"/>
    <property type="project" value="UniProtKB-KW"/>
</dbReference>
<comment type="subcellular location">
    <subcellularLocation>
        <location evidence="1">Nucleus</location>
    </subcellularLocation>
</comment>
<feature type="compositionally biased region" description="Low complexity" evidence="7">
    <location>
        <begin position="35"/>
        <end position="63"/>
    </location>
</feature>
<dbReference type="AlphaFoldDB" id="A0AAN6GBT8"/>
<sequence length="987" mass="103779">MAPPPAAASAKRERSNTPAIAAAAVKKEGTPAPTSSSSQQSASASASASAAKTEAGPSGSSSQPPKPAATFRDFPIFSSQLAPHTRINLLRFAHHTPQDPTDPSQFVGPLKLNRKWPPRPKPTVPRPGDPVRDVGGNHVIGILPPSGTDPNEKPKKGKLYWPSYGEGGLEEIRKALHIPPELNITAFPPQPKKDDEDEDNSDSDQEGGGNASKAGPSSSQGAAANKKGRFGAGGGNARGGGGGGKGKKKGAERRGIREIHKAPEDLRLLRKQEFMPWVLEDFETSEDWESGVQAANRYKALVAQFGDKYANCAGNAGLVQMYLRGAVETAQNGGAGSGLVGEVKEEKKKRAGYMDRNHSPWIGKLEGDVHGGLNAAAAAAAAAASRGDGSAATSGINISSSPHVIFVFDHRHDGSFKLVPVQAAYKFTQKPAYSTTTADEANERWEKLDKLRQRGGSAYQKINLTASSANGEGASQEGQGEGARALLNARSRSSLGGGRRGGPGGRMYVKKEKLDEDDAAELASWSTFQQRNALVLPGMSNSRQHSLLAVYGDRRGGAGGGGGGAGGGGALDEVEYEEDFADDEEVHQGPGAENLQEEQEQKEYADRLKEEMSRAGWDGRISGDENGDDDDEDDDGADADLFGDGAPGSRKRLRKKGKGKGAMGKSGRELKKVMRMAGRVEGMDAYDSEDEDENPYASEEEEEEESDEEKHLAITNPDELVRRAREARREKEEREAALARKRALAAERDGTPALAEDGSRPGAGNSSRANSPASFGPPSSSQPQASSQQRSGSGFASSAQRATAGPSGKGTYIPRRAGSSSPPPPSPSRSGAGAAPPSPPSSGASQPLKVTLKRKSEAISGGGSGRATSPASTTAGVSPPVSRAGSPAATSVNEAKRQKTTTGASSRAASPPSSGSATPSKKQPANDIEREVIRLVRDNMVQTTQELVRHFAKQLKNPESKEQLSAAIRRVCMIERGKNTLRLKDGW</sequence>
<feature type="compositionally biased region" description="Basic and acidic residues" evidence="7">
    <location>
        <begin position="719"/>
        <end position="750"/>
    </location>
</feature>
<dbReference type="InterPro" id="IPR008851">
    <property type="entry name" value="TFIIF-alpha"/>
</dbReference>
<evidence type="ECO:0000256" key="4">
    <source>
        <dbReference type="ARBA" id="ARBA00023125"/>
    </source>
</evidence>